<dbReference type="PANTHER" id="PTHR20961">
    <property type="entry name" value="GLYCOSYLTRANSFERASE"/>
    <property type="match status" value="1"/>
</dbReference>
<organism evidence="5 6">
    <name type="scientific">Methylobacterium variabile</name>
    <dbReference type="NCBI Taxonomy" id="298794"/>
    <lineage>
        <taxon>Bacteria</taxon>
        <taxon>Pseudomonadati</taxon>
        <taxon>Pseudomonadota</taxon>
        <taxon>Alphaproteobacteria</taxon>
        <taxon>Hyphomicrobiales</taxon>
        <taxon>Methylobacteriaceae</taxon>
        <taxon>Methylobacterium</taxon>
    </lineage>
</organism>
<keyword evidence="6" id="KW-1185">Reference proteome</keyword>
<feature type="domain" description="Glycosyltransferase 61 catalytic" evidence="4">
    <location>
        <begin position="26"/>
        <end position="164"/>
    </location>
</feature>
<evidence type="ECO:0000256" key="2">
    <source>
        <dbReference type="ARBA" id="ARBA00022679"/>
    </source>
</evidence>
<dbReference type="AlphaFoldDB" id="A0A0J6UR95"/>
<comment type="caution">
    <text evidence="5">The sequence shown here is derived from an EMBL/GenBank/DDBJ whole genome shotgun (WGS) entry which is preliminary data.</text>
</comment>
<evidence type="ECO:0000259" key="4">
    <source>
        <dbReference type="Pfam" id="PF04577"/>
    </source>
</evidence>
<protein>
    <recommendedName>
        <fullName evidence="4">Glycosyltransferase 61 catalytic domain-containing protein</fullName>
    </recommendedName>
</protein>
<evidence type="ECO:0000256" key="3">
    <source>
        <dbReference type="ARBA" id="ARBA00023180"/>
    </source>
</evidence>
<keyword evidence="3" id="KW-0325">Glycoprotein</keyword>
<dbReference type="InterPro" id="IPR007657">
    <property type="entry name" value="Glycosyltransferase_61"/>
</dbReference>
<dbReference type="InterPro" id="IPR049625">
    <property type="entry name" value="Glyco_transf_61_cat"/>
</dbReference>
<dbReference type="PATRIC" id="fig|298794.3.peg.4560"/>
<dbReference type="Proteomes" id="UP000035955">
    <property type="component" value="Unassembled WGS sequence"/>
</dbReference>
<evidence type="ECO:0000313" key="6">
    <source>
        <dbReference type="Proteomes" id="UP000035955"/>
    </source>
</evidence>
<keyword evidence="1" id="KW-0328">Glycosyltransferase</keyword>
<proteinExistence type="predicted"/>
<gene>
    <name evidence="5" type="ORF">VQ02_31295</name>
</gene>
<dbReference type="EMBL" id="LABY01000294">
    <property type="protein sequence ID" value="KMO28606.1"/>
    <property type="molecule type" value="Genomic_DNA"/>
</dbReference>
<evidence type="ECO:0000313" key="5">
    <source>
        <dbReference type="EMBL" id="KMO28606.1"/>
    </source>
</evidence>
<dbReference type="GO" id="GO:0016757">
    <property type="term" value="F:glycosyltransferase activity"/>
    <property type="evidence" value="ECO:0007669"/>
    <property type="project" value="UniProtKB-KW"/>
</dbReference>
<sequence length="217" mass="23835">MGLLAASEPARKNYTILLPDYLDPVQRQSAEVVAAHYGIPIARICDGTVVEVDELLFPYQRYSFGVDPHPAIMATFAIIKRELSDAKAGGAAKIYITRADSNFRKLDNEAEVEKFLTDRGFQIVRFTGLSLSQQIAIMANARFIVAPHGAGLTNIVFANPGARLLELHSPNHIAWCMKNLATLTDVEYGFVMGQATDGDRYRVDMDEVRAAVSDMGA</sequence>
<name>A0A0J6UR95_9HYPH</name>
<reference evidence="5 6" key="1">
    <citation type="submission" date="2015-03" db="EMBL/GenBank/DDBJ databases">
        <title>Genome sequencing of Methylobacterium variabile DSM 16961.</title>
        <authorList>
            <person name="Chaudhry V."/>
            <person name="Patil P.B."/>
        </authorList>
    </citation>
    <scope>NUCLEOTIDE SEQUENCE [LARGE SCALE GENOMIC DNA]</scope>
    <source>
        <strain evidence="5 6">DSM 16961</strain>
    </source>
</reference>
<evidence type="ECO:0000256" key="1">
    <source>
        <dbReference type="ARBA" id="ARBA00022676"/>
    </source>
</evidence>
<accession>A0A0J6UR95</accession>
<keyword evidence="2" id="KW-0808">Transferase</keyword>
<dbReference type="Pfam" id="PF04577">
    <property type="entry name" value="Glyco_transf_61"/>
    <property type="match status" value="1"/>
</dbReference>